<evidence type="ECO:0000313" key="1">
    <source>
        <dbReference type="EMBL" id="QHT93782.1"/>
    </source>
</evidence>
<dbReference type="AlphaFoldDB" id="A0A6C0ILE3"/>
<dbReference type="GO" id="GO:0006310">
    <property type="term" value="P:DNA recombination"/>
    <property type="evidence" value="ECO:0007669"/>
    <property type="project" value="InterPro"/>
</dbReference>
<proteinExistence type="predicted"/>
<dbReference type="Pfam" id="PF05866">
    <property type="entry name" value="RusA"/>
    <property type="match status" value="1"/>
</dbReference>
<accession>A0A6C0ILE3</accession>
<dbReference type="Gene3D" id="3.30.1330.70">
    <property type="entry name" value="Holliday junction resolvase RusA"/>
    <property type="match status" value="1"/>
</dbReference>
<sequence>MLFETNIDFEPVSLKRHRHRLKGGTYDPSKKDKDDFVKVLGGFPEDKMTKPITCVLDFYCQRPKNHYRSGKYSDLLKDNAPKYNTNNKDLDNMVKFVLDALNDKLYVDDCQIIEIKCRKMYAEKNGYIYAKFEEIIENES</sequence>
<name>A0A6C0ILE3_9ZZZZ</name>
<dbReference type="EMBL" id="MN740210">
    <property type="protein sequence ID" value="QHT93782.1"/>
    <property type="molecule type" value="Genomic_DNA"/>
</dbReference>
<protein>
    <submittedName>
        <fullName evidence="1">Uncharacterized protein</fullName>
    </submittedName>
</protein>
<dbReference type="InterPro" id="IPR008822">
    <property type="entry name" value="Endonuclease_RusA-like"/>
</dbReference>
<dbReference type="GO" id="GO:0006281">
    <property type="term" value="P:DNA repair"/>
    <property type="evidence" value="ECO:0007669"/>
    <property type="project" value="InterPro"/>
</dbReference>
<dbReference type="SUPFAM" id="SSF103084">
    <property type="entry name" value="Holliday junction resolvase RusA"/>
    <property type="match status" value="1"/>
</dbReference>
<reference evidence="1" key="1">
    <citation type="journal article" date="2020" name="Nature">
        <title>Giant virus diversity and host interactions through global metagenomics.</title>
        <authorList>
            <person name="Schulz F."/>
            <person name="Roux S."/>
            <person name="Paez-Espino D."/>
            <person name="Jungbluth S."/>
            <person name="Walsh D.A."/>
            <person name="Denef V.J."/>
            <person name="McMahon K.D."/>
            <person name="Konstantinidis K.T."/>
            <person name="Eloe-Fadrosh E.A."/>
            <person name="Kyrpides N.C."/>
            <person name="Woyke T."/>
        </authorList>
    </citation>
    <scope>NUCLEOTIDE SEQUENCE</scope>
    <source>
        <strain evidence="1">GVMAG-M-3300024258-14</strain>
    </source>
</reference>
<dbReference type="InterPro" id="IPR036614">
    <property type="entry name" value="RusA-like_sf"/>
</dbReference>
<dbReference type="GO" id="GO:0000287">
    <property type="term" value="F:magnesium ion binding"/>
    <property type="evidence" value="ECO:0007669"/>
    <property type="project" value="InterPro"/>
</dbReference>
<organism evidence="1">
    <name type="scientific">viral metagenome</name>
    <dbReference type="NCBI Taxonomy" id="1070528"/>
    <lineage>
        <taxon>unclassified sequences</taxon>
        <taxon>metagenomes</taxon>
        <taxon>organismal metagenomes</taxon>
    </lineage>
</organism>